<organism evidence="4 5">
    <name type="scientific">Paenibacillus contaminans</name>
    <dbReference type="NCBI Taxonomy" id="450362"/>
    <lineage>
        <taxon>Bacteria</taxon>
        <taxon>Bacillati</taxon>
        <taxon>Bacillota</taxon>
        <taxon>Bacilli</taxon>
        <taxon>Bacillales</taxon>
        <taxon>Paenibacillaceae</taxon>
        <taxon>Paenibacillus</taxon>
    </lineage>
</organism>
<dbReference type="Proteomes" id="UP000250369">
    <property type="component" value="Unassembled WGS sequence"/>
</dbReference>
<feature type="region of interest" description="Disordered" evidence="2">
    <location>
        <begin position="378"/>
        <end position="407"/>
    </location>
</feature>
<feature type="domain" description="SLH" evidence="3">
    <location>
        <begin position="107"/>
        <end position="170"/>
    </location>
</feature>
<name>A0A329MCW7_9BACL</name>
<dbReference type="Gene3D" id="3.30.379.10">
    <property type="entry name" value="Chitobiase/beta-hexosaminidase domain 2-like"/>
    <property type="match status" value="1"/>
</dbReference>
<feature type="domain" description="SLH" evidence="3">
    <location>
        <begin position="1"/>
        <end position="42"/>
    </location>
</feature>
<evidence type="ECO:0000313" key="4">
    <source>
        <dbReference type="EMBL" id="RAV17794.1"/>
    </source>
</evidence>
<reference evidence="4 5" key="1">
    <citation type="journal article" date="2009" name="Int. J. Syst. Evol. Microbiol.">
        <title>Paenibacillus contaminans sp. nov., isolated from a contaminated laboratory plate.</title>
        <authorList>
            <person name="Chou J.H."/>
            <person name="Lee J.H."/>
            <person name="Lin M.C."/>
            <person name="Chang P.S."/>
            <person name="Arun A.B."/>
            <person name="Young C.C."/>
            <person name="Chen W.M."/>
        </authorList>
    </citation>
    <scope>NUCLEOTIDE SEQUENCE [LARGE SCALE GENOMIC DNA]</scope>
    <source>
        <strain evidence="4 5">CKOBP-6</strain>
    </source>
</reference>
<dbReference type="SUPFAM" id="SSF55545">
    <property type="entry name" value="beta-N-acetylhexosaminidase-like domain"/>
    <property type="match status" value="1"/>
</dbReference>
<comment type="caution">
    <text evidence="4">The sequence shown here is derived from an EMBL/GenBank/DDBJ whole genome shotgun (WGS) entry which is preliminary data.</text>
</comment>
<evidence type="ECO:0000259" key="3">
    <source>
        <dbReference type="PROSITE" id="PS51272"/>
    </source>
</evidence>
<dbReference type="InterPro" id="IPR001119">
    <property type="entry name" value="SLH_dom"/>
</dbReference>
<dbReference type="Gene3D" id="2.60.120.260">
    <property type="entry name" value="Galactose-binding domain-like"/>
    <property type="match status" value="3"/>
</dbReference>
<dbReference type="EMBL" id="QMFB01000017">
    <property type="protein sequence ID" value="RAV17794.1"/>
    <property type="molecule type" value="Genomic_DNA"/>
</dbReference>
<dbReference type="GO" id="GO:0005975">
    <property type="term" value="P:carbohydrate metabolic process"/>
    <property type="evidence" value="ECO:0007669"/>
    <property type="project" value="UniProtKB-ARBA"/>
</dbReference>
<dbReference type="PANTHER" id="PTHR47406">
    <property type="entry name" value="COAGULATION FACTOR 5/8 TYPE, C-TERMINAL"/>
    <property type="match status" value="1"/>
</dbReference>
<dbReference type="Pfam" id="PF00395">
    <property type="entry name" value="SLH"/>
    <property type="match status" value="3"/>
</dbReference>
<dbReference type="InterPro" id="IPR029018">
    <property type="entry name" value="Hex-like_dom2"/>
</dbReference>
<protein>
    <recommendedName>
        <fullName evidence="3">SLH domain-containing protein</fullName>
    </recommendedName>
</protein>
<accession>A0A329MCW7</accession>
<sequence length="1848" mass="202499">MTAWAKEGLLKGYSDGTLRPDRTISRGEAAALVNRSFGFSEEAQIHFSDLTDSNWAYGDISKAVKAGYLQGFSDGTVGVQKELSRQEAAIMITRLLNSDTSQNTSSISNFTDAALIPLWSQGAIGAAAAANIMQGYNDGTFRPTASITRSEFVVMLERALGTLSIAEYIRPGTYGPSDGKQLIQKNVVVRSSDVILQNMKISGDLIIAESVKEGNVWLKNVTVAGTTTIQGGGTSSVHIDNSTLAVVIVDKAAGSVRVAVNAQTKVSEVIVKSPVILEQTDSGSDAPFSLVKLTDALPSGSIVTMIGRFDKVEVAGKEIVIDFLRGLINQFSVFEQAANTKMNMGKEAKIILLILNTLSNVTGSGVIEKASLRGNAKGSTFETQPIKTEYPDAQSGNGNSGGDSSVPNVPVSITSVSASNGAIRVVFNRAPDSEPTVNDFSIKQSINQSVPLSVKAIAVEWDAAAKTASIIVPSVTTTGIAQSVKYEVRYKNAQPVESTEMIVAGGTVIAENGDARAILVIPTDADQQIVGAAQTLKKYVQKSTGADLLTKTAAELTGLEPTSNEAVKIYIGFSPDDDMADHQAMLEDMDGDGFIIDSQEDRITIIGASTWGTEYGVYDFLERYVGISWLMPGPDGEDVPQHLEIAVPQEIVRNNPAAISRQFFGTEIQSSYIDWARHNRLRSNIRFHHNMDILFDPAIYADHPDFYPNHTVPTHPYDWQPCFSNPDTVTAAIARINEYFDMNPNEVSFPLGINDSENYCESNPNHPNYPGKLNSMGKLDMSDIYYNWVNQVVEGVLEKHPDIYFGVLAYLNVYDPPSFPLHPRVTPYITYDRLTWIDPIYGNDGKQHMTMWQPAANSLGWYEYLFGWPYTLPRVYPHEMAENYKYARDHGVIGHVAELAPNFGEGPKTWLSAKLQWDPDQNVDVLLNEWYVRAVGPESAPYLQQYYEHWEEFWTTRMFTTNWYKQWTASSDMPPYLPFYDSSFLTSVTKEEIADSRYLMEQVVANAQTDKQKARAEILMHAFEYYEASALSFPREEGVTALQNSEQALALLADSVTSMEMAQRRIELFEAFKTDPVLMPPPVGYKGADWSGLSNSVLTALLDWVVNEPEGGAVREQLAQLAVSSPMSIVRDNANLLLAVANGETNLFPNSSFETDVAGDPQAATPWWYWGLQNGGETYRTDLVARTGSHSIKMTGLAPGGVVLDDIKLSLGKYAVVYHYYMPADTEATGMITWFHNILGEQGGVIANLEGTMYSPNATKGRWVAATYIFDVTESAFGKKAGDLQMGVKLLGFSPGETLYVDDISLYKLSDPTKITKVAADNGQIQAVIEPEPAANPTITDFSIQVSIDGWVKQSVTPTSLSWDRTTRTATIEVPRIPSGAHDKTVEVSVSYKGMKAVDSAPYIVAANVYALNLLQNPSFEKGSTANMSDIPSWVPLINDKGTVSRTKAFARTDEYSLVSTGVSSAGGALLQLVPFEPGTYEAVLYFRTPANSLTKGTISWYTDLRDKDLNYIKPLLDTERVSAASSNGDWTELRTTFMVTPEANATWFNFGFNIWDFEAGEELYVDDVSLRKLTDPTKIISAQAANGRLEAVFNQEPTESLSIEDFAVQMKVDGGAAILVNPTSLSWDADVRTVSLTIPYISAGASDKSVVVNVAYKGSGAIETIETAPFTVHAGSDAWNLIKNASFENGNTADMSVIPPWLAYTSSVGTGIRTKEFARTDEYSMVFTGISPQGGLMQLVPFEPGTYEAVLYFRTSANSVTEGKISWWADLRDKDIVLIKPLVNTEQVAAASSNGDWTELRTTFEVTPEENATWFNFGAYIWDFEAGEKLYIDDVSLRKLNDSPSNG</sequence>
<dbReference type="InterPro" id="IPR032287">
    <property type="entry name" value="DUF4838"/>
</dbReference>
<dbReference type="PANTHER" id="PTHR47406:SF2">
    <property type="entry name" value="ALPHA GLUCURONIDASE N-TERMINAL DOMAIN-CONTAINING PROTEIN"/>
    <property type="match status" value="1"/>
</dbReference>
<evidence type="ECO:0000256" key="2">
    <source>
        <dbReference type="SAM" id="MobiDB-lite"/>
    </source>
</evidence>
<keyword evidence="1" id="KW-0378">Hydrolase</keyword>
<keyword evidence="5" id="KW-1185">Reference proteome</keyword>
<proteinExistence type="predicted"/>
<evidence type="ECO:0000256" key="1">
    <source>
        <dbReference type="ARBA" id="ARBA00022801"/>
    </source>
</evidence>
<dbReference type="GO" id="GO:0016787">
    <property type="term" value="F:hydrolase activity"/>
    <property type="evidence" value="ECO:0007669"/>
    <property type="project" value="UniProtKB-KW"/>
</dbReference>
<dbReference type="Pfam" id="PF16126">
    <property type="entry name" value="DUF4838"/>
    <property type="match status" value="1"/>
</dbReference>
<evidence type="ECO:0000313" key="5">
    <source>
        <dbReference type="Proteomes" id="UP000250369"/>
    </source>
</evidence>
<feature type="domain" description="SLH" evidence="3">
    <location>
        <begin position="43"/>
        <end position="106"/>
    </location>
</feature>
<dbReference type="PROSITE" id="PS51272">
    <property type="entry name" value="SLH"/>
    <property type="match status" value="3"/>
</dbReference>
<gene>
    <name evidence="4" type="ORF">DQG23_25620</name>
</gene>